<dbReference type="Gene3D" id="3.30.2320.10">
    <property type="entry name" value="hypothetical protein PF0899 domain"/>
    <property type="match status" value="1"/>
</dbReference>
<sequence>MKHTRTLAILAAAALASFAAFAGGFADPILALFSSEPSGGLMLAMAAGAVDMGLIMKGLDAIETRLQKLPELAAQQLELADRLQSLEQKQFQPTGGPGPTARSFGADVAEQFTKNKELFARTKSISLEVKANPGNFATVLGTHRSISGTGGPGLSPTLLVSRMRNRALLGTTTLHYGRRRVALANGQGAAVQAEEGANKNEVRPIFDAIAQTAVTVAGYCPVSNQSLNAEGELQAIVNQVLMREVMIAADVTLVAGTTAVGWSFPGLKSIAADYVSTVYTGLADTVVEVASHMRWGGYQPTIVVMNPMSYLGIALAKSTTGEYLTGQYMGEIPLVLHGMSVCFSSEIAIGRALLIDENFVELGIADAFKVDIGTVDGQFVQNMQTIRAEIGILPIVRDAGAVMEAIPKAP</sequence>
<dbReference type="SUPFAM" id="SSF56563">
    <property type="entry name" value="Major capsid protein gp5"/>
    <property type="match status" value="1"/>
</dbReference>
<evidence type="ECO:0000313" key="4">
    <source>
        <dbReference type="EMBL" id="GCL61020.1"/>
    </source>
</evidence>
<evidence type="ECO:0000313" key="5">
    <source>
        <dbReference type="Proteomes" id="UP000301751"/>
    </source>
</evidence>
<keyword evidence="5" id="KW-1185">Reference proteome</keyword>
<dbReference type="AlphaFoldDB" id="A0A480AJY0"/>
<feature type="signal peptide" evidence="2">
    <location>
        <begin position="1"/>
        <end position="22"/>
    </location>
</feature>
<dbReference type="Proteomes" id="UP000301751">
    <property type="component" value="Unassembled WGS sequence"/>
</dbReference>
<name>A0A480AJY0_9BURK</name>
<dbReference type="EMBL" id="BJCL01000001">
    <property type="protein sequence ID" value="GCL61020.1"/>
    <property type="molecule type" value="Genomic_DNA"/>
</dbReference>
<comment type="subcellular location">
    <subcellularLocation>
        <location evidence="1">Virion</location>
    </subcellularLocation>
</comment>
<accession>A0A480AJY0</accession>
<keyword evidence="2" id="KW-0732">Signal</keyword>
<organism evidence="4 5">
    <name type="scientific">Pseudaquabacterium pictum</name>
    <dbReference type="NCBI Taxonomy" id="2315236"/>
    <lineage>
        <taxon>Bacteria</taxon>
        <taxon>Pseudomonadati</taxon>
        <taxon>Pseudomonadota</taxon>
        <taxon>Betaproteobacteria</taxon>
        <taxon>Burkholderiales</taxon>
        <taxon>Sphaerotilaceae</taxon>
        <taxon>Pseudaquabacterium</taxon>
    </lineage>
</organism>
<proteinExistence type="predicted"/>
<dbReference type="InterPro" id="IPR024455">
    <property type="entry name" value="Phage_capsid"/>
</dbReference>
<comment type="caution">
    <text evidence="4">The sequence shown here is derived from an EMBL/GenBank/DDBJ whole genome shotgun (WGS) entry which is preliminary data.</text>
</comment>
<protein>
    <recommendedName>
        <fullName evidence="3">Phage capsid-like C-terminal domain-containing protein</fullName>
    </recommendedName>
</protein>
<dbReference type="NCBIfam" id="TIGR01554">
    <property type="entry name" value="major_cap_HK97"/>
    <property type="match status" value="1"/>
</dbReference>
<dbReference type="Gene3D" id="3.30.2400.10">
    <property type="entry name" value="Major capsid protein gp5"/>
    <property type="match status" value="1"/>
</dbReference>
<feature type="chain" id="PRO_5019737914" description="Phage capsid-like C-terminal domain-containing protein" evidence="2">
    <location>
        <begin position="23"/>
        <end position="410"/>
    </location>
</feature>
<dbReference type="Pfam" id="PF05065">
    <property type="entry name" value="Phage_capsid"/>
    <property type="match status" value="1"/>
</dbReference>
<gene>
    <name evidence="4" type="ORF">AQPW35_01010</name>
</gene>
<evidence type="ECO:0000256" key="2">
    <source>
        <dbReference type="SAM" id="SignalP"/>
    </source>
</evidence>
<evidence type="ECO:0000259" key="3">
    <source>
        <dbReference type="Pfam" id="PF05065"/>
    </source>
</evidence>
<feature type="domain" description="Phage capsid-like C-terminal" evidence="3">
    <location>
        <begin position="163"/>
        <end position="389"/>
    </location>
</feature>
<evidence type="ECO:0000256" key="1">
    <source>
        <dbReference type="ARBA" id="ARBA00004328"/>
    </source>
</evidence>
<dbReference type="RefSeq" id="WP_162520662.1">
    <property type="nucleotide sequence ID" value="NZ_BJCL01000001.1"/>
</dbReference>
<reference evidence="5" key="1">
    <citation type="submission" date="2019-03" db="EMBL/GenBank/DDBJ databases">
        <title>Aquabacterium pictum sp.nov., the first bacteriochlorophyll a-containing freshwater bacterium in the genus Aquabacterium of the class Betaproteobacteria.</title>
        <authorList>
            <person name="Hirose S."/>
            <person name="Tank M."/>
            <person name="Hara E."/>
            <person name="Tamaki H."/>
            <person name="Takaichi S."/>
            <person name="Haruta S."/>
            <person name="Hanada S."/>
        </authorList>
    </citation>
    <scope>NUCLEOTIDE SEQUENCE [LARGE SCALE GENOMIC DNA]</scope>
    <source>
        <strain evidence="5">W35</strain>
    </source>
</reference>
<dbReference type="InterPro" id="IPR054612">
    <property type="entry name" value="Phage_capsid-like_C"/>
</dbReference>